<protein>
    <submittedName>
        <fullName evidence="3">Retron-type reverse transcriptase</fullName>
    </submittedName>
</protein>
<dbReference type="InterPro" id="IPR043502">
    <property type="entry name" value="DNA/RNA_pol_sf"/>
</dbReference>
<keyword evidence="3" id="KW-0695">RNA-directed DNA polymerase</keyword>
<dbReference type="CDD" id="cd01651">
    <property type="entry name" value="RT_G2_intron"/>
    <property type="match status" value="1"/>
</dbReference>
<keyword evidence="4" id="KW-1185">Reference proteome</keyword>
<dbReference type="EMBL" id="FMAH01000026">
    <property type="protein sequence ID" value="SCB37412.1"/>
    <property type="molecule type" value="Genomic_DNA"/>
</dbReference>
<dbReference type="AlphaFoldDB" id="A0A1C3WB88"/>
<sequence length="440" mass="51203">MKAKDVFEQEFAFERLMAIFDDRISETSTVGKDGVHPSAFTQSLDSEIGRIAEKVRNGTYHFTAFKQKLILKGPRKPPREISIATVRDRVTLRALTNALMSIFGDARLPPAHYIIEEISDFIRPLNDDYSFIQIDIKDFYPSVVHDELMHRLRRRIRYKPFLNLILKAVQTPTGDVDRGDRNPIGIPQGLSVSNILSSIYMTDFDSTAQSKFTYFRYVDDIIIVCKTLEAKRNFRLVSRRLERIGLRCHQLTDNSKTKIVPLSKGVDYLGYHLTPSLISVRKSSYRRMIENIMTVVTSAKYNANQAKILMRLNLKITGCIFNGKRMGWMFFFSMTEDIKQLQRLDAFVSRAWRRLGMEQYGHPKRFVKAYHEIKFNLSGSRYIPHFDDYTMDQKMELISVMLVRDIAEIATWTPDRINRQFLRLIKKEVAELEKDITPLS</sequence>
<gene>
    <name evidence="3" type="ORF">GA0061102_102644</name>
</gene>
<dbReference type="PROSITE" id="PS50878">
    <property type="entry name" value="RT_POL"/>
    <property type="match status" value="1"/>
</dbReference>
<keyword evidence="3" id="KW-0808">Transferase</keyword>
<accession>A0A1C3WB88</accession>
<dbReference type="Pfam" id="PF00078">
    <property type="entry name" value="RVT_1"/>
    <property type="match status" value="1"/>
</dbReference>
<organism evidence="3 4">
    <name type="scientific">Rhizobium miluonense</name>
    <dbReference type="NCBI Taxonomy" id="411945"/>
    <lineage>
        <taxon>Bacteria</taxon>
        <taxon>Pseudomonadati</taxon>
        <taxon>Pseudomonadota</taxon>
        <taxon>Alphaproteobacteria</taxon>
        <taxon>Hyphomicrobiales</taxon>
        <taxon>Rhizobiaceae</taxon>
        <taxon>Rhizobium/Agrobacterium group</taxon>
        <taxon>Rhizobium</taxon>
    </lineage>
</organism>
<dbReference type="Proteomes" id="UP000199435">
    <property type="component" value="Unassembled WGS sequence"/>
</dbReference>
<dbReference type="PANTHER" id="PTHR34047">
    <property type="entry name" value="NUCLEAR INTRON MATURASE 1, MITOCHONDRIAL-RELATED"/>
    <property type="match status" value="1"/>
</dbReference>
<proteinExistence type="inferred from homology"/>
<dbReference type="InterPro" id="IPR000477">
    <property type="entry name" value="RT_dom"/>
</dbReference>
<dbReference type="InterPro" id="IPR043128">
    <property type="entry name" value="Rev_trsase/Diguanyl_cyclase"/>
</dbReference>
<reference evidence="4" key="1">
    <citation type="submission" date="2016-08" db="EMBL/GenBank/DDBJ databases">
        <authorList>
            <person name="Varghese N."/>
            <person name="Submissions Spin"/>
        </authorList>
    </citation>
    <scope>NUCLEOTIDE SEQUENCE [LARGE SCALE GENOMIC DNA]</scope>
    <source>
        <strain evidence="4">HAMBI 2971</strain>
    </source>
</reference>
<comment type="similarity">
    <text evidence="1">Belongs to the bacterial reverse transcriptase family.</text>
</comment>
<keyword evidence="3" id="KW-0548">Nucleotidyltransferase</keyword>
<evidence type="ECO:0000313" key="3">
    <source>
        <dbReference type="EMBL" id="SCB37412.1"/>
    </source>
</evidence>
<dbReference type="InterPro" id="IPR051083">
    <property type="entry name" value="GrpII_Intron_Splice-Mob/Def"/>
</dbReference>
<dbReference type="RefSeq" id="WP_092852475.1">
    <property type="nucleotide sequence ID" value="NZ_FMAH01000026.1"/>
</dbReference>
<dbReference type="PANTHER" id="PTHR34047:SF8">
    <property type="entry name" value="PROTEIN YKFC"/>
    <property type="match status" value="1"/>
</dbReference>
<evidence type="ECO:0000259" key="2">
    <source>
        <dbReference type="PROSITE" id="PS50878"/>
    </source>
</evidence>
<evidence type="ECO:0000313" key="4">
    <source>
        <dbReference type="Proteomes" id="UP000199435"/>
    </source>
</evidence>
<dbReference type="Gene3D" id="3.30.70.270">
    <property type="match status" value="1"/>
</dbReference>
<feature type="domain" description="Reverse transcriptase" evidence="2">
    <location>
        <begin position="51"/>
        <end position="273"/>
    </location>
</feature>
<dbReference type="SUPFAM" id="SSF56672">
    <property type="entry name" value="DNA/RNA polymerases"/>
    <property type="match status" value="1"/>
</dbReference>
<dbReference type="GO" id="GO:0003964">
    <property type="term" value="F:RNA-directed DNA polymerase activity"/>
    <property type="evidence" value="ECO:0007669"/>
    <property type="project" value="UniProtKB-KW"/>
</dbReference>
<evidence type="ECO:0000256" key="1">
    <source>
        <dbReference type="ARBA" id="ARBA00034120"/>
    </source>
</evidence>
<dbReference type="STRING" id="411945.GA0061102_102644"/>
<dbReference type="OrthoDB" id="9793236at2"/>
<name>A0A1C3WB88_9HYPH</name>